<dbReference type="AlphaFoldDB" id="A0A9W9VP86"/>
<dbReference type="RefSeq" id="XP_056484601.1">
    <property type="nucleotide sequence ID" value="XM_056633981.1"/>
</dbReference>
<sequence length="340" mass="38505">MYSDRPGRCLPQELPPLLFRWWNKNSHGLNTRTLLMAGAFAKAESPVERVMLEGMGREDFLLAFKNHVTRERVDSPFISTFKSPLAPIHRAVRHQDGAVICVIDPSKLETNVFKAVPLVEMTNTTLRSWKGFGEYEVWEKIEGPAIVCTFDIGTLMSIDHDSPVIGGFLQLPIICGYGTCSNALHVRLKSILKSHHDHDMALSRLMELLEVPEQYRASMCHCFKKLKTGHRKNLKYLEVYLHGTKCTRDEDTEGESSEEEKGSQSPAARCPRHDTPSSGFSVQDDSDDEDAYRKFNAKQFRAHPPIPIDLAGRDEIEKTPNVSDMETVNDWPSEGEDYQV</sequence>
<protein>
    <recommendedName>
        <fullName evidence="2">DUF7587 domain-containing protein</fullName>
    </recommendedName>
</protein>
<keyword evidence="4" id="KW-1185">Reference proteome</keyword>
<feature type="domain" description="DUF7587" evidence="2">
    <location>
        <begin position="14"/>
        <end position="154"/>
    </location>
</feature>
<evidence type="ECO:0000259" key="2">
    <source>
        <dbReference type="Pfam" id="PF24494"/>
    </source>
</evidence>
<accession>A0A9W9VP86</accession>
<dbReference type="EMBL" id="JAPZBU010000009">
    <property type="protein sequence ID" value="KAJ5386803.1"/>
    <property type="molecule type" value="Genomic_DNA"/>
</dbReference>
<dbReference type="Pfam" id="PF24494">
    <property type="entry name" value="DUF7587"/>
    <property type="match status" value="1"/>
</dbReference>
<evidence type="ECO:0000256" key="1">
    <source>
        <dbReference type="SAM" id="MobiDB-lite"/>
    </source>
</evidence>
<proteinExistence type="predicted"/>
<reference evidence="3" key="1">
    <citation type="submission" date="2022-12" db="EMBL/GenBank/DDBJ databases">
        <authorList>
            <person name="Petersen C."/>
        </authorList>
    </citation>
    <scope>NUCLEOTIDE SEQUENCE</scope>
    <source>
        <strain evidence="3">IBT 29677</strain>
    </source>
</reference>
<reference evidence="3" key="2">
    <citation type="journal article" date="2023" name="IMA Fungus">
        <title>Comparative genomic study of the Penicillium genus elucidates a diverse pangenome and 15 lateral gene transfer events.</title>
        <authorList>
            <person name="Petersen C."/>
            <person name="Sorensen T."/>
            <person name="Nielsen M.R."/>
            <person name="Sondergaard T.E."/>
            <person name="Sorensen J.L."/>
            <person name="Fitzpatrick D.A."/>
            <person name="Frisvad J.C."/>
            <person name="Nielsen K.L."/>
        </authorList>
    </citation>
    <scope>NUCLEOTIDE SEQUENCE</scope>
    <source>
        <strain evidence="3">IBT 29677</strain>
    </source>
</reference>
<name>A0A9W9VP86_9EURO</name>
<dbReference type="GeneID" id="81372961"/>
<evidence type="ECO:0000313" key="3">
    <source>
        <dbReference type="EMBL" id="KAJ5386803.1"/>
    </source>
</evidence>
<comment type="caution">
    <text evidence="3">The sequence shown here is derived from an EMBL/GenBank/DDBJ whole genome shotgun (WGS) entry which is preliminary data.</text>
</comment>
<feature type="region of interest" description="Disordered" evidence="1">
    <location>
        <begin position="248"/>
        <end position="340"/>
    </location>
</feature>
<dbReference type="Proteomes" id="UP001147747">
    <property type="component" value="Unassembled WGS sequence"/>
</dbReference>
<organism evidence="3 4">
    <name type="scientific">Penicillium cosmopolitanum</name>
    <dbReference type="NCBI Taxonomy" id="1131564"/>
    <lineage>
        <taxon>Eukaryota</taxon>
        <taxon>Fungi</taxon>
        <taxon>Dikarya</taxon>
        <taxon>Ascomycota</taxon>
        <taxon>Pezizomycotina</taxon>
        <taxon>Eurotiomycetes</taxon>
        <taxon>Eurotiomycetidae</taxon>
        <taxon>Eurotiales</taxon>
        <taxon>Aspergillaceae</taxon>
        <taxon>Penicillium</taxon>
    </lineage>
</organism>
<gene>
    <name evidence="3" type="ORF">N7509_009344</name>
</gene>
<dbReference type="OrthoDB" id="5397734at2759"/>
<dbReference type="InterPro" id="IPR056009">
    <property type="entry name" value="DUF7587"/>
</dbReference>
<evidence type="ECO:0000313" key="4">
    <source>
        <dbReference type="Proteomes" id="UP001147747"/>
    </source>
</evidence>